<evidence type="ECO:0000313" key="1">
    <source>
        <dbReference type="EMBL" id="MCS7476956.1"/>
    </source>
</evidence>
<gene>
    <name evidence="1" type="ORF">NZH93_08815</name>
</gene>
<dbReference type="AlphaFoldDB" id="A0A9X3AEK2"/>
<comment type="caution">
    <text evidence="1">The sequence shown here is derived from an EMBL/GenBank/DDBJ whole genome shotgun (WGS) entry which is preliminary data.</text>
</comment>
<evidence type="ECO:0000313" key="2">
    <source>
        <dbReference type="Proteomes" id="UP001141259"/>
    </source>
</evidence>
<proteinExistence type="predicted"/>
<dbReference type="PANTHER" id="PTHR42815">
    <property type="entry name" value="FAD-BINDING, PUTATIVE (AFU_ORTHOLOGUE AFUA_6G07600)-RELATED"/>
    <property type="match status" value="1"/>
</dbReference>
<keyword evidence="2" id="KW-1185">Reference proteome</keyword>
<dbReference type="SUPFAM" id="SSF50475">
    <property type="entry name" value="FMN-binding split barrel"/>
    <property type="match status" value="1"/>
</dbReference>
<dbReference type="Proteomes" id="UP001141259">
    <property type="component" value="Unassembled WGS sequence"/>
</dbReference>
<reference evidence="1" key="1">
    <citation type="submission" date="2022-08" db="EMBL/GenBank/DDBJ databases">
        <authorList>
            <person name="Tistechok S."/>
            <person name="Samborskyy M."/>
            <person name="Roman I."/>
        </authorList>
    </citation>
    <scope>NUCLEOTIDE SEQUENCE</scope>
    <source>
        <strain evidence="1">DSM 103496</strain>
    </source>
</reference>
<dbReference type="InterPro" id="IPR012349">
    <property type="entry name" value="Split_barrel_FMN-bd"/>
</dbReference>
<organism evidence="1 2">
    <name type="scientific">Umezawaea endophytica</name>
    <dbReference type="NCBI Taxonomy" id="1654476"/>
    <lineage>
        <taxon>Bacteria</taxon>
        <taxon>Bacillati</taxon>
        <taxon>Actinomycetota</taxon>
        <taxon>Actinomycetes</taxon>
        <taxon>Pseudonocardiales</taxon>
        <taxon>Pseudonocardiaceae</taxon>
        <taxon>Umezawaea</taxon>
    </lineage>
</organism>
<name>A0A9X3AEK2_9PSEU</name>
<dbReference type="PANTHER" id="PTHR42815:SF2">
    <property type="entry name" value="FAD-BINDING, PUTATIVE (AFU_ORTHOLOGUE AFUA_6G07600)-RELATED"/>
    <property type="match status" value="1"/>
</dbReference>
<dbReference type="Gene3D" id="2.30.110.10">
    <property type="entry name" value="Electron Transport, Fmn-binding Protein, Chain A"/>
    <property type="match status" value="1"/>
</dbReference>
<protein>
    <submittedName>
        <fullName evidence="1">Pyridoxamine 5'-phosphate oxidase family protein</fullName>
    </submittedName>
</protein>
<accession>A0A9X3AEK2</accession>
<dbReference type="RefSeq" id="WP_259622469.1">
    <property type="nucleotide sequence ID" value="NZ_JANYMP010000003.1"/>
</dbReference>
<sequence length="300" mass="31791">MADLTDRLAFHPGELAAQRVAGTSALAARVRPIISDTIPRGATDFVARQRLLVLGAQDRGGRPWATALVGPEGFLSVVDEHTLRAGAQVVGTDPLAEVLRDEVDVGTLVIDLVARKRLRVNGRWRPVAGGGEVDVHQAFGNCPKYIQARVMGEGPTDPHPVVRRGAELDTAQSVLVSTADTFFIGTAAAGGVDVSHRGGNPGFVEVLSSTELRWPDYVGNAMMMTAGNIDLNPLAGLLFPDWESGATLQVTGTARVRRSAAGSSRGPGNGQETVFTIEESVWAEGAFPAGWSEPVYSRFN</sequence>
<dbReference type="EMBL" id="JANYMP010000003">
    <property type="protein sequence ID" value="MCS7476956.1"/>
    <property type="molecule type" value="Genomic_DNA"/>
</dbReference>